<dbReference type="STRING" id="1903181.BTN85_1019"/>
<dbReference type="EC" id="3.1.21.2" evidence="7"/>
<evidence type="ECO:0000256" key="2">
    <source>
        <dbReference type="ARBA" id="ARBA00022723"/>
    </source>
</evidence>
<dbReference type="PANTHER" id="PTHR21445">
    <property type="entry name" value="ENDONUCLEASE IV ENDODEOXYRIBONUCLEASE IV"/>
    <property type="match status" value="1"/>
</dbReference>
<dbReference type="GO" id="GO:0008081">
    <property type="term" value="F:phosphoric diester hydrolase activity"/>
    <property type="evidence" value="ECO:0007669"/>
    <property type="project" value="TreeGrafter"/>
</dbReference>
<dbReference type="PROSITE" id="PS51432">
    <property type="entry name" value="AP_NUCLEASE_F2_4"/>
    <property type="match status" value="1"/>
</dbReference>
<feature type="binding site" evidence="7">
    <location>
        <position position="225"/>
    </location>
    <ligand>
        <name>Zn(2+)</name>
        <dbReference type="ChEBI" id="CHEBI:29105"/>
        <label>3</label>
    </ligand>
</feature>
<feature type="region of interest" description="Disordered" evidence="8">
    <location>
        <begin position="258"/>
        <end position="278"/>
    </location>
</feature>
<dbReference type="InterPro" id="IPR001719">
    <property type="entry name" value="AP_endonuc_2"/>
</dbReference>
<dbReference type="SUPFAM" id="SSF51658">
    <property type="entry name" value="Xylose isomerase-like"/>
    <property type="match status" value="1"/>
</dbReference>
<evidence type="ECO:0000256" key="3">
    <source>
        <dbReference type="ARBA" id="ARBA00022763"/>
    </source>
</evidence>
<dbReference type="PROSITE" id="PS00731">
    <property type="entry name" value="AP_NUCLEASE_F2_3"/>
    <property type="match status" value="1"/>
</dbReference>
<dbReference type="CDD" id="cd00019">
    <property type="entry name" value="AP2Ec"/>
    <property type="match status" value="1"/>
</dbReference>
<dbReference type="PANTHER" id="PTHR21445:SF0">
    <property type="entry name" value="APURINIC-APYRIMIDINIC ENDONUCLEASE"/>
    <property type="match status" value="1"/>
</dbReference>
<accession>A0A1Q6DW03</accession>
<comment type="cofactor">
    <cofactor evidence="7">
        <name>Zn(2+)</name>
        <dbReference type="ChEBI" id="CHEBI:29105"/>
    </cofactor>
    <text evidence="7">Binds 3 Zn(2+) ions.</text>
</comment>
<evidence type="ECO:0000256" key="4">
    <source>
        <dbReference type="ARBA" id="ARBA00022801"/>
    </source>
</evidence>
<feature type="binding site" evidence="7">
    <location>
        <position position="255"/>
    </location>
    <ligand>
        <name>Zn(2+)</name>
        <dbReference type="ChEBI" id="CHEBI:29105"/>
        <label>2</label>
    </ligand>
</feature>
<feature type="domain" description="Xylose isomerase-like TIM barrel" evidence="9">
    <location>
        <begin position="19"/>
        <end position="272"/>
    </location>
</feature>
<dbReference type="SMART" id="SM00518">
    <property type="entry name" value="AP2Ec"/>
    <property type="match status" value="1"/>
</dbReference>
<dbReference type="GO" id="GO:0003677">
    <property type="term" value="F:DNA binding"/>
    <property type="evidence" value="ECO:0007669"/>
    <property type="project" value="InterPro"/>
</dbReference>
<dbReference type="InParanoid" id="A0A1Q6DW03"/>
<dbReference type="NCBIfam" id="TIGR00587">
    <property type="entry name" value="nfo"/>
    <property type="match status" value="1"/>
</dbReference>
<dbReference type="Gene3D" id="3.20.20.150">
    <property type="entry name" value="Divalent-metal-dependent TIM barrel enzymes"/>
    <property type="match status" value="1"/>
</dbReference>
<name>A0A1Q6DW03_METT1</name>
<organism evidence="10 11">
    <name type="scientific">Methanohalarchaeum thermophilum</name>
    <dbReference type="NCBI Taxonomy" id="1903181"/>
    <lineage>
        <taxon>Archaea</taxon>
        <taxon>Methanobacteriati</taxon>
        <taxon>Methanobacteriota</taxon>
        <taxon>Methanonatronarchaeia</taxon>
        <taxon>Methanonatronarchaeales</taxon>
        <taxon>Methanonatronarchaeaceae</taxon>
        <taxon>Candidatus Methanohalarchaeum</taxon>
    </lineage>
</organism>
<keyword evidence="5 7" id="KW-0862">Zinc</keyword>
<feature type="binding site" evidence="7">
    <location>
        <position position="141"/>
    </location>
    <ligand>
        <name>Zn(2+)</name>
        <dbReference type="ChEBI" id="CHEBI:29105"/>
        <label>1</label>
    </ligand>
</feature>
<keyword evidence="7 10" id="KW-0255">Endonuclease</keyword>
<dbReference type="GO" id="GO:0008270">
    <property type="term" value="F:zinc ion binding"/>
    <property type="evidence" value="ECO:0007669"/>
    <property type="project" value="UniProtKB-UniRule"/>
</dbReference>
<feature type="compositionally biased region" description="Basic and acidic residues" evidence="8">
    <location>
        <begin position="259"/>
        <end position="278"/>
    </location>
</feature>
<dbReference type="HAMAP" id="MF_00152">
    <property type="entry name" value="Nfo"/>
    <property type="match status" value="1"/>
</dbReference>
<evidence type="ECO:0000313" key="10">
    <source>
        <dbReference type="EMBL" id="OKY78526.1"/>
    </source>
</evidence>
<keyword evidence="11" id="KW-1185">Reference proteome</keyword>
<dbReference type="AlphaFoldDB" id="A0A1Q6DW03"/>
<evidence type="ECO:0000256" key="8">
    <source>
        <dbReference type="SAM" id="MobiDB-lite"/>
    </source>
</evidence>
<dbReference type="InterPro" id="IPR036237">
    <property type="entry name" value="Xyl_isomerase-like_sf"/>
</dbReference>
<feature type="binding site" evidence="7">
    <location>
        <position position="176"/>
    </location>
    <ligand>
        <name>Zn(2+)</name>
        <dbReference type="ChEBI" id="CHEBI:29105"/>
        <label>3</label>
    </ligand>
</feature>
<evidence type="ECO:0000256" key="6">
    <source>
        <dbReference type="ARBA" id="ARBA00023204"/>
    </source>
</evidence>
<feature type="binding site" evidence="7">
    <location>
        <position position="141"/>
    </location>
    <ligand>
        <name>Zn(2+)</name>
        <dbReference type="ChEBI" id="CHEBI:29105"/>
        <label>2</label>
    </ligand>
</feature>
<evidence type="ECO:0000259" key="9">
    <source>
        <dbReference type="Pfam" id="PF01261"/>
    </source>
</evidence>
<keyword evidence="4 7" id="KW-0378">Hydrolase</keyword>
<keyword evidence="2 7" id="KW-0479">Metal-binding</keyword>
<evidence type="ECO:0000256" key="7">
    <source>
        <dbReference type="HAMAP-Rule" id="MF_00152"/>
    </source>
</evidence>
<dbReference type="InterPro" id="IPR018246">
    <property type="entry name" value="AP_endonuc_F2_Zn_BS"/>
</dbReference>
<feature type="binding site" evidence="7">
    <location>
        <position position="173"/>
    </location>
    <ligand>
        <name>Zn(2+)</name>
        <dbReference type="ChEBI" id="CHEBI:29105"/>
        <label>2</label>
    </ligand>
</feature>
<dbReference type="FunFam" id="3.20.20.150:FF:000001">
    <property type="entry name" value="Probable endonuclease 4"/>
    <property type="match status" value="1"/>
</dbReference>
<dbReference type="GO" id="GO:0006284">
    <property type="term" value="P:base-excision repair"/>
    <property type="evidence" value="ECO:0007669"/>
    <property type="project" value="TreeGrafter"/>
</dbReference>
<dbReference type="GO" id="GO:0008833">
    <property type="term" value="F:deoxyribonuclease IV (phage-T4-induced) activity"/>
    <property type="evidence" value="ECO:0007669"/>
    <property type="project" value="UniProtKB-UniRule"/>
</dbReference>
<dbReference type="Pfam" id="PF01261">
    <property type="entry name" value="AP_endonuc_2"/>
    <property type="match status" value="1"/>
</dbReference>
<comment type="function">
    <text evidence="7">Endonuclease IV plays a role in DNA repair. It cleaves phosphodiester bonds at apurinic or apyrimidinic (AP) sites, generating a 3'-hydroxyl group and a 5'-terminal sugar phosphate.</text>
</comment>
<reference evidence="10" key="1">
    <citation type="submission" date="2016-12" db="EMBL/GenBank/DDBJ databases">
        <title>Discovery of methanogenic haloarchaea.</title>
        <authorList>
            <person name="Sorokin D.Y."/>
            <person name="Makarova K.S."/>
            <person name="Abbas B."/>
            <person name="Ferrer M."/>
            <person name="Golyshin P.N."/>
        </authorList>
    </citation>
    <scope>NUCLEOTIDE SEQUENCE [LARGE SCALE GENOMIC DNA]</scope>
    <source>
        <strain evidence="10">HMET1</strain>
    </source>
</reference>
<sequence>MLRIGAHVSISGGFSKSIDRIEKLGGNCCQIFSHSPRGWKFDVPSKEEGRDFMDRRKGSDVDPIVIHESYLTNLATPKDDLYRKSMDAMEKEVETAKRLGIKYINIHPGTHTGLGEEKGLKKISDSLNKLKETEDIEILLEMTSGSGTTLGYNLDQIREIIENSKVPTAVTLDTCHVFSAGYDLATENGLDEFTNEFDAKIGLNKLKLIHLNDSKFPLGSNKDRHEHIGEGKIGEEGMKRIINHEKLRNLPFILETPEDDKKGHKENIKKVKELRKDN</sequence>
<comment type="catalytic activity">
    <reaction evidence="7">
        <text>Endonucleolytic cleavage to 5'-phosphooligonucleotide end-products.</text>
        <dbReference type="EC" id="3.1.21.2"/>
    </reaction>
</comment>
<feature type="binding site" evidence="7">
    <location>
        <position position="67"/>
    </location>
    <ligand>
        <name>Zn(2+)</name>
        <dbReference type="ChEBI" id="CHEBI:29105"/>
        <label>1</label>
    </ligand>
</feature>
<comment type="similarity">
    <text evidence="1 7">Belongs to the AP endonuclease 2 family.</text>
</comment>
<evidence type="ECO:0000313" key="11">
    <source>
        <dbReference type="Proteomes" id="UP000185744"/>
    </source>
</evidence>
<dbReference type="EMBL" id="MSDW01000001">
    <property type="protein sequence ID" value="OKY78526.1"/>
    <property type="molecule type" value="Genomic_DNA"/>
</dbReference>
<dbReference type="GO" id="GO:0003906">
    <property type="term" value="F:DNA-(apurinic or apyrimidinic site) endonuclease activity"/>
    <property type="evidence" value="ECO:0007669"/>
    <property type="project" value="TreeGrafter"/>
</dbReference>
<keyword evidence="3 7" id="KW-0227">DNA damage</keyword>
<proteinExistence type="inferred from homology"/>
<dbReference type="InterPro" id="IPR013022">
    <property type="entry name" value="Xyl_isomerase-like_TIM-brl"/>
</dbReference>
<feature type="binding site" evidence="7">
    <location>
        <position position="107"/>
    </location>
    <ligand>
        <name>Zn(2+)</name>
        <dbReference type="ChEBI" id="CHEBI:29105"/>
        <label>1</label>
    </ligand>
</feature>
<keyword evidence="7" id="KW-0540">Nuclease</keyword>
<evidence type="ECO:0000256" key="5">
    <source>
        <dbReference type="ARBA" id="ARBA00022833"/>
    </source>
</evidence>
<keyword evidence="6 7" id="KW-0234">DNA repair</keyword>
<comment type="caution">
    <text evidence="10">The sequence shown here is derived from an EMBL/GenBank/DDBJ whole genome shotgun (WGS) entry which is preliminary data.</text>
</comment>
<feature type="binding site" evidence="7">
    <location>
        <position position="223"/>
    </location>
    <ligand>
        <name>Zn(2+)</name>
        <dbReference type="ChEBI" id="CHEBI:29105"/>
        <label>3</label>
    </ligand>
</feature>
<dbReference type="PROSITE" id="PS00730">
    <property type="entry name" value="AP_NUCLEASE_F2_2"/>
    <property type="match status" value="1"/>
</dbReference>
<dbReference type="SMR" id="A0A1Q6DW03"/>
<dbReference type="Proteomes" id="UP000185744">
    <property type="component" value="Unassembled WGS sequence"/>
</dbReference>
<protein>
    <recommendedName>
        <fullName evidence="7">Probable endonuclease 4</fullName>
        <ecNumber evidence="7">3.1.21.2</ecNumber>
    </recommendedName>
    <alternativeName>
        <fullName evidence="7">Endodeoxyribonuclease IV</fullName>
    </alternativeName>
    <alternativeName>
        <fullName evidence="7">Endonuclease IV</fullName>
    </alternativeName>
</protein>
<feature type="binding site" evidence="7">
    <location>
        <position position="210"/>
    </location>
    <ligand>
        <name>Zn(2+)</name>
        <dbReference type="ChEBI" id="CHEBI:29105"/>
        <label>2</label>
    </ligand>
</feature>
<evidence type="ECO:0000256" key="1">
    <source>
        <dbReference type="ARBA" id="ARBA00005340"/>
    </source>
</evidence>
<gene>
    <name evidence="7" type="primary">nfo</name>
    <name evidence="10" type="ORF">BTN85_1019</name>
</gene>